<proteinExistence type="predicted"/>
<keyword evidence="2" id="KW-1185">Reference proteome</keyword>
<dbReference type="EMBL" id="JABBWD010000062">
    <property type="protein sequence ID" value="KAG1770855.1"/>
    <property type="molecule type" value="Genomic_DNA"/>
</dbReference>
<dbReference type="OrthoDB" id="2656072at2759"/>
<organism evidence="1 2">
    <name type="scientific">Suillus placidus</name>
    <dbReference type="NCBI Taxonomy" id="48579"/>
    <lineage>
        <taxon>Eukaryota</taxon>
        <taxon>Fungi</taxon>
        <taxon>Dikarya</taxon>
        <taxon>Basidiomycota</taxon>
        <taxon>Agaricomycotina</taxon>
        <taxon>Agaricomycetes</taxon>
        <taxon>Agaricomycetidae</taxon>
        <taxon>Boletales</taxon>
        <taxon>Suillineae</taxon>
        <taxon>Suillaceae</taxon>
        <taxon>Suillus</taxon>
    </lineage>
</organism>
<dbReference type="AlphaFoldDB" id="A0A9P6ZL80"/>
<protein>
    <submittedName>
        <fullName evidence="1">Uncharacterized protein</fullName>
    </submittedName>
</protein>
<feature type="non-terminal residue" evidence="1">
    <location>
        <position position="1"/>
    </location>
</feature>
<reference evidence="1" key="1">
    <citation type="journal article" date="2020" name="New Phytol.">
        <title>Comparative genomics reveals dynamic genome evolution in host specialist ectomycorrhizal fungi.</title>
        <authorList>
            <person name="Lofgren L.A."/>
            <person name="Nguyen N.H."/>
            <person name="Vilgalys R."/>
            <person name="Ruytinx J."/>
            <person name="Liao H.L."/>
            <person name="Branco S."/>
            <person name="Kuo A."/>
            <person name="LaButti K."/>
            <person name="Lipzen A."/>
            <person name="Andreopoulos W."/>
            <person name="Pangilinan J."/>
            <person name="Riley R."/>
            <person name="Hundley H."/>
            <person name="Na H."/>
            <person name="Barry K."/>
            <person name="Grigoriev I.V."/>
            <person name="Stajich J.E."/>
            <person name="Kennedy P.G."/>
        </authorList>
    </citation>
    <scope>NUCLEOTIDE SEQUENCE</scope>
    <source>
        <strain evidence="1">DOB743</strain>
    </source>
</reference>
<comment type="caution">
    <text evidence="1">The sequence shown here is derived from an EMBL/GenBank/DDBJ whole genome shotgun (WGS) entry which is preliminary data.</text>
</comment>
<accession>A0A9P6ZL80</accession>
<dbReference type="Proteomes" id="UP000714275">
    <property type="component" value="Unassembled WGS sequence"/>
</dbReference>
<name>A0A9P6ZL80_9AGAM</name>
<gene>
    <name evidence="1" type="ORF">EV702DRAFT_931170</name>
</gene>
<feature type="non-terminal residue" evidence="1">
    <location>
        <position position="101"/>
    </location>
</feature>
<evidence type="ECO:0000313" key="1">
    <source>
        <dbReference type="EMBL" id="KAG1770855.1"/>
    </source>
</evidence>
<sequence length="101" mass="11190">PPGEEGTDLSHEGGEHEAFSGLSEQVTLLSGCCYVDPRTRHDRIEVETSNWMNQINVLVDAYLDYRTRDKGNGMPSIPETVLTPDGHDCLSLADIELVDIF</sequence>
<evidence type="ECO:0000313" key="2">
    <source>
        <dbReference type="Proteomes" id="UP000714275"/>
    </source>
</evidence>